<name>A0A2I1H861_9GLOM</name>
<sequence length="223" mass="24330">MWVGSVGWDGLGVECGSVSWECGCGSAGWMCESVGVWVWEYGLGVWFGVWECGLGVWVCGRVGWECRCGSAGWACGSVRVWVCVWVCVYGMWVGSAGGCVSLGWECGSVGVWVWEYRLGGVWVGRVGVWACRLGVWECESVGLCVATPVKIPAKISTAKAASNVTSPPYGGFLNLLAVLKSEEFRKLLREILQEELESTRKVIEISENQEDHRVDDPMDIDVA</sequence>
<organism evidence="1 2">
    <name type="scientific">Rhizophagus irregularis</name>
    <dbReference type="NCBI Taxonomy" id="588596"/>
    <lineage>
        <taxon>Eukaryota</taxon>
        <taxon>Fungi</taxon>
        <taxon>Fungi incertae sedis</taxon>
        <taxon>Mucoromycota</taxon>
        <taxon>Glomeromycotina</taxon>
        <taxon>Glomeromycetes</taxon>
        <taxon>Glomerales</taxon>
        <taxon>Glomeraceae</taxon>
        <taxon>Rhizophagus</taxon>
    </lineage>
</organism>
<evidence type="ECO:0000313" key="2">
    <source>
        <dbReference type="Proteomes" id="UP000234323"/>
    </source>
</evidence>
<dbReference type="Proteomes" id="UP000234323">
    <property type="component" value="Unassembled WGS sequence"/>
</dbReference>
<reference evidence="1 2" key="1">
    <citation type="submission" date="2015-10" db="EMBL/GenBank/DDBJ databases">
        <title>Genome analyses suggest a sexual origin of heterokaryosis in a supposedly ancient asexual fungus.</title>
        <authorList>
            <person name="Ropars J."/>
            <person name="Sedzielewska K."/>
            <person name="Noel J."/>
            <person name="Charron P."/>
            <person name="Farinelli L."/>
            <person name="Marton T."/>
            <person name="Kruger M."/>
            <person name="Pelin A."/>
            <person name="Brachmann A."/>
            <person name="Corradi N."/>
        </authorList>
    </citation>
    <scope>NUCLEOTIDE SEQUENCE [LARGE SCALE GENOMIC DNA]</scope>
    <source>
        <strain evidence="1 2">A4</strain>
    </source>
</reference>
<proteinExistence type="predicted"/>
<protein>
    <submittedName>
        <fullName evidence="1">Uncharacterized protein</fullName>
    </submittedName>
</protein>
<dbReference type="AlphaFoldDB" id="A0A2I1H861"/>
<accession>A0A2I1H861</accession>
<evidence type="ECO:0000313" key="1">
    <source>
        <dbReference type="EMBL" id="PKY55063.1"/>
    </source>
</evidence>
<keyword evidence="2" id="KW-1185">Reference proteome</keyword>
<dbReference type="EMBL" id="LLXI01001763">
    <property type="protein sequence ID" value="PKY55063.1"/>
    <property type="molecule type" value="Genomic_DNA"/>
</dbReference>
<comment type="caution">
    <text evidence="1">The sequence shown here is derived from an EMBL/GenBank/DDBJ whole genome shotgun (WGS) entry which is preliminary data.</text>
</comment>
<gene>
    <name evidence="1" type="ORF">RhiirA4_503225</name>
</gene>